<dbReference type="AlphaFoldDB" id="A0A0L6UZ42"/>
<protein>
    <recommendedName>
        <fullName evidence="2">SCP domain-containing protein</fullName>
    </recommendedName>
</protein>
<dbReference type="Pfam" id="PF00188">
    <property type="entry name" value="CAP"/>
    <property type="match status" value="1"/>
</dbReference>
<feature type="chain" id="PRO_5005567965" description="SCP domain-containing protein" evidence="1">
    <location>
        <begin position="27"/>
        <end position="289"/>
    </location>
</feature>
<evidence type="ECO:0000313" key="4">
    <source>
        <dbReference type="Proteomes" id="UP000037035"/>
    </source>
</evidence>
<dbReference type="InterPro" id="IPR001283">
    <property type="entry name" value="CRISP-related"/>
</dbReference>
<organism evidence="3 4">
    <name type="scientific">Puccinia sorghi</name>
    <dbReference type="NCBI Taxonomy" id="27349"/>
    <lineage>
        <taxon>Eukaryota</taxon>
        <taxon>Fungi</taxon>
        <taxon>Dikarya</taxon>
        <taxon>Basidiomycota</taxon>
        <taxon>Pucciniomycotina</taxon>
        <taxon>Pucciniomycetes</taxon>
        <taxon>Pucciniales</taxon>
        <taxon>Pucciniaceae</taxon>
        <taxon>Puccinia</taxon>
    </lineage>
</organism>
<evidence type="ECO:0000256" key="1">
    <source>
        <dbReference type="SAM" id="SignalP"/>
    </source>
</evidence>
<dbReference type="SMART" id="SM00198">
    <property type="entry name" value="SCP"/>
    <property type="match status" value="1"/>
</dbReference>
<reference evidence="3 4" key="1">
    <citation type="submission" date="2015-08" db="EMBL/GenBank/DDBJ databases">
        <title>Next Generation Sequencing and Analysis of the Genome of Puccinia sorghi L Schw, the Causal Agent of Maize Common Rust.</title>
        <authorList>
            <person name="Rochi L."/>
            <person name="Burguener G."/>
            <person name="Darino M."/>
            <person name="Turjanski A."/>
            <person name="Kreff E."/>
            <person name="Dieguez M.J."/>
            <person name="Sacco F."/>
        </authorList>
    </citation>
    <scope>NUCLEOTIDE SEQUENCE [LARGE SCALE GENOMIC DNA]</scope>
    <source>
        <strain evidence="3 4">RO10H11247</strain>
    </source>
</reference>
<dbReference type="InterPro" id="IPR014044">
    <property type="entry name" value="CAP_dom"/>
</dbReference>
<dbReference type="Gene3D" id="3.40.33.10">
    <property type="entry name" value="CAP"/>
    <property type="match status" value="1"/>
</dbReference>
<dbReference type="Proteomes" id="UP000037035">
    <property type="component" value="Unassembled WGS sequence"/>
</dbReference>
<dbReference type="OrthoDB" id="2500579at2759"/>
<evidence type="ECO:0000313" key="3">
    <source>
        <dbReference type="EMBL" id="KNZ53150.1"/>
    </source>
</evidence>
<dbReference type="SUPFAM" id="SSF55797">
    <property type="entry name" value="PR-1-like"/>
    <property type="match status" value="1"/>
</dbReference>
<evidence type="ECO:0000259" key="2">
    <source>
        <dbReference type="SMART" id="SM00198"/>
    </source>
</evidence>
<comment type="caution">
    <text evidence="3">The sequence shown here is derived from an EMBL/GenBank/DDBJ whole genome shotgun (WGS) entry which is preliminary data.</text>
</comment>
<dbReference type="STRING" id="27349.A0A0L6UZ42"/>
<feature type="signal peptide" evidence="1">
    <location>
        <begin position="1"/>
        <end position="26"/>
    </location>
</feature>
<dbReference type="VEuPathDB" id="FungiDB:VP01_3328g1"/>
<feature type="domain" description="SCP" evidence="2">
    <location>
        <begin position="97"/>
        <end position="220"/>
    </location>
</feature>
<keyword evidence="4" id="KW-1185">Reference proteome</keyword>
<dbReference type="PRINTS" id="PR00837">
    <property type="entry name" value="V5TPXLIKE"/>
</dbReference>
<dbReference type="PANTHER" id="PTHR10334">
    <property type="entry name" value="CYSTEINE-RICH SECRETORY PROTEIN-RELATED"/>
    <property type="match status" value="1"/>
</dbReference>
<dbReference type="InterPro" id="IPR035940">
    <property type="entry name" value="CAP_sf"/>
</dbReference>
<keyword evidence="1" id="KW-0732">Signal</keyword>
<sequence length="289" mass="31813">MAAHVPSGIALTLVSLLLCCTSLLEASPFNEHDRYQHRYHMAQASQSRNFRSSMRSSYMDVSHSADSYSSGFATPQYRPTQPIPAVPSQYGSADHPMAQLYVLPYPNTHSSRRRSVVVAQRLADTCAFRHTDNNPYGENIAAGQASPKEVVSQWIEGPEEKLAYDPSNPRDSHFTQVVWEASREVGCAVRSCPSMAGVNLPQSPIQFWVCEYNPPGNVATLYTKNVHANAGGSVWPAQSCVRSSKVCVISQIGFENPFCDITMTCENSIALMTVVIGPDQNNQFDGELF</sequence>
<gene>
    <name evidence="3" type="ORF">VP01_3328g1</name>
</gene>
<dbReference type="EMBL" id="LAVV01008311">
    <property type="protein sequence ID" value="KNZ53150.1"/>
    <property type="molecule type" value="Genomic_DNA"/>
</dbReference>
<name>A0A0L6UZ42_9BASI</name>
<accession>A0A0L6UZ42</accession>
<proteinExistence type="predicted"/>